<dbReference type="InterPro" id="IPR003008">
    <property type="entry name" value="Tubulin_FtsZ_GTPase"/>
</dbReference>
<dbReference type="InterPro" id="IPR017975">
    <property type="entry name" value="Tubulin_CS"/>
</dbReference>
<evidence type="ECO:0000256" key="13">
    <source>
        <dbReference type="RuleBase" id="RU000352"/>
    </source>
</evidence>
<comment type="function">
    <text evidence="11 13">Tubulin is the major constituent of microtubules, a cylinder consisting of laterally associated linear protofilaments composed of alpha- and beta-tubulin heterodimers. Microtubules grow by the addition of GTP-tubulin dimers to the microtubule end, where a stabilizing cap forms. Below the cap, tubulin dimers are in GDP-bound state, owing to GTPase activity of alpha-tubulin.</text>
</comment>
<keyword evidence="6 13" id="KW-0547">Nucleotide-binding</keyword>
<comment type="catalytic activity">
    <reaction evidence="12">
        <text>GTP + H2O = GDP + phosphate + H(+)</text>
        <dbReference type="Rhea" id="RHEA:19669"/>
        <dbReference type="ChEBI" id="CHEBI:15377"/>
        <dbReference type="ChEBI" id="CHEBI:15378"/>
        <dbReference type="ChEBI" id="CHEBI:37565"/>
        <dbReference type="ChEBI" id="CHEBI:43474"/>
        <dbReference type="ChEBI" id="CHEBI:58189"/>
    </reaction>
    <physiologicalReaction direction="left-to-right" evidence="12">
        <dbReference type="Rhea" id="RHEA:19670"/>
    </physiologicalReaction>
</comment>
<dbReference type="InterPro" id="IPR036525">
    <property type="entry name" value="Tubulin/FtsZ_GTPase_sf"/>
</dbReference>
<dbReference type="InterPro" id="IPR023123">
    <property type="entry name" value="Tubulin_C"/>
</dbReference>
<dbReference type="InterPro" id="IPR002452">
    <property type="entry name" value="Alpha_tubulin"/>
</dbReference>
<proteinExistence type="inferred from homology"/>
<comment type="subcellular location">
    <subcellularLocation>
        <location evidence="2">Cytoplasm</location>
        <location evidence="2">Cytoskeleton</location>
    </subcellularLocation>
</comment>
<name>A0A7J0EV01_9ERIC</name>
<dbReference type="SUPFAM" id="SSF52490">
    <property type="entry name" value="Tubulin nucleotide-binding domain-like"/>
    <property type="match status" value="1"/>
</dbReference>
<evidence type="ECO:0000256" key="8">
    <source>
        <dbReference type="ARBA" id="ARBA00022842"/>
    </source>
</evidence>
<comment type="caution">
    <text evidence="16">The sequence shown here is derived from an EMBL/GenBank/DDBJ whole genome shotgun (WGS) entry which is preliminary data.</text>
</comment>
<dbReference type="CDD" id="cd02186">
    <property type="entry name" value="alpha_tubulin"/>
    <property type="match status" value="1"/>
</dbReference>
<dbReference type="FunFam" id="3.40.50.1440:FF:000004">
    <property type="entry name" value="Tubulin alpha chain"/>
    <property type="match status" value="1"/>
</dbReference>
<dbReference type="PRINTS" id="PR01162">
    <property type="entry name" value="ALPHATUBULIN"/>
</dbReference>
<evidence type="ECO:0000256" key="7">
    <source>
        <dbReference type="ARBA" id="ARBA00022801"/>
    </source>
</evidence>
<dbReference type="GO" id="GO:0005525">
    <property type="term" value="F:GTP binding"/>
    <property type="evidence" value="ECO:0007669"/>
    <property type="project" value="UniProtKB-UniRule"/>
</dbReference>
<keyword evidence="7" id="KW-0378">Hydrolase</keyword>
<dbReference type="OrthoDB" id="1519200at2759"/>
<evidence type="ECO:0000256" key="6">
    <source>
        <dbReference type="ARBA" id="ARBA00022741"/>
    </source>
</evidence>
<keyword evidence="4" id="KW-0963">Cytoplasm</keyword>
<comment type="cofactor">
    <cofactor evidence="1">
        <name>Mg(2+)</name>
        <dbReference type="ChEBI" id="CHEBI:18420"/>
    </cofactor>
</comment>
<dbReference type="AlphaFoldDB" id="A0A7J0EV01"/>
<evidence type="ECO:0000256" key="9">
    <source>
        <dbReference type="ARBA" id="ARBA00023134"/>
    </source>
</evidence>
<dbReference type="SMART" id="SM00864">
    <property type="entry name" value="Tubulin"/>
    <property type="match status" value="1"/>
</dbReference>
<evidence type="ECO:0000256" key="10">
    <source>
        <dbReference type="ARBA" id="ARBA00023212"/>
    </source>
</evidence>
<dbReference type="EMBL" id="BJWL01000007">
    <property type="protein sequence ID" value="GFY90066.1"/>
    <property type="molecule type" value="Genomic_DNA"/>
</dbReference>
<keyword evidence="8" id="KW-0460">Magnesium</keyword>
<dbReference type="PROSITE" id="PS00227">
    <property type="entry name" value="TUBULIN"/>
    <property type="match status" value="1"/>
</dbReference>
<dbReference type="SUPFAM" id="SSF55307">
    <property type="entry name" value="Tubulin C-terminal domain-like"/>
    <property type="match status" value="1"/>
</dbReference>
<evidence type="ECO:0000256" key="1">
    <source>
        <dbReference type="ARBA" id="ARBA00001946"/>
    </source>
</evidence>
<organism evidence="16 17">
    <name type="scientific">Actinidia rufa</name>
    <dbReference type="NCBI Taxonomy" id="165716"/>
    <lineage>
        <taxon>Eukaryota</taxon>
        <taxon>Viridiplantae</taxon>
        <taxon>Streptophyta</taxon>
        <taxon>Embryophyta</taxon>
        <taxon>Tracheophyta</taxon>
        <taxon>Spermatophyta</taxon>
        <taxon>Magnoliopsida</taxon>
        <taxon>eudicotyledons</taxon>
        <taxon>Gunneridae</taxon>
        <taxon>Pentapetalae</taxon>
        <taxon>asterids</taxon>
        <taxon>Ericales</taxon>
        <taxon>Actinidiaceae</taxon>
        <taxon>Actinidia</taxon>
    </lineage>
</organism>
<dbReference type="Gene3D" id="1.10.287.600">
    <property type="entry name" value="Helix hairpin bin"/>
    <property type="match status" value="1"/>
</dbReference>
<keyword evidence="9 13" id="KW-0342">GTP-binding</keyword>
<evidence type="ECO:0000256" key="5">
    <source>
        <dbReference type="ARBA" id="ARBA00022701"/>
    </source>
</evidence>
<dbReference type="InterPro" id="IPR018316">
    <property type="entry name" value="Tubulin/FtsZ_2-layer-sand-dom"/>
</dbReference>
<evidence type="ECO:0000256" key="3">
    <source>
        <dbReference type="ARBA" id="ARBA00009636"/>
    </source>
</evidence>
<dbReference type="GO" id="GO:0007017">
    <property type="term" value="P:microtubule-based process"/>
    <property type="evidence" value="ECO:0007669"/>
    <property type="project" value="InterPro"/>
</dbReference>
<comment type="subunit">
    <text evidence="13">Dimer of alpha and beta chains. A typical microtubule is a hollow water-filled tube with an outer diameter of 25 nm and an inner diameter of 15 nM. Alpha-beta heterodimers associate head-to-tail to form protofilaments running lengthwise along the microtubule wall with the beta-tubulin subunit facing the microtubule plus end conferring a structural polarity. Microtubules usually have 13 protofilaments but different protofilament numbers can be found in some organisms and specialized cells.</text>
</comment>
<gene>
    <name evidence="16" type="ORF">Acr_07g0002630</name>
</gene>
<dbReference type="Pfam" id="PF00091">
    <property type="entry name" value="Tubulin"/>
    <property type="match status" value="1"/>
</dbReference>
<evidence type="ECO:0000256" key="2">
    <source>
        <dbReference type="ARBA" id="ARBA00004245"/>
    </source>
</evidence>
<keyword evidence="10" id="KW-0206">Cytoskeleton</keyword>
<sequence>MRECISIHIGQAGIQVGNACWELYCLEHGIQVFVHFFDQVRMSFISLHSVGKINRPLTTLAYCFQPDGQMPSDKTIGGGDDAFNTFFSETGAGKHVPRAVFVDLEPTVIDEVRTGTYRQLFHPEQLISGKEDAANNFARGHYTIGKEIVDLCLDRIRKLADNCTGLQGFLVFNAVGGGTGSGLGSLLLERLSVDYGKKSKLGFTVYPSPQVSTSVVEPYNSVLSTHSLLEHTDVSILLDNEAIYDICRRSLDIERPTYTNLNRLISQVISSLTASLRFDGALNVDMTEFQTNLVPYPRIHFMLSSYAPVISAEKAYHEQLSVAEITNSAFEPSSMMAKCDPRHGKYMACCLMYRGDVVPKDVNAAVATIKTKRTIQFVDWCPTGFKCGINYQPPTVVPGGDLAKVHRAVCMISNSTSVAEVFSRIDHKFDLMYAKRAFVHWYVGEGMEEGEFSEAREDLAALEKDYEEVGAELAEGEDGDEGDEY</sequence>
<dbReference type="Gene3D" id="3.30.1330.20">
    <property type="entry name" value="Tubulin/FtsZ, C-terminal domain"/>
    <property type="match status" value="1"/>
</dbReference>
<accession>A0A7J0EV01</accession>
<dbReference type="FunFam" id="1.10.287.600:FF:000005">
    <property type="entry name" value="Tubulin alpha chain"/>
    <property type="match status" value="1"/>
</dbReference>
<feature type="domain" description="Tubulin/FtsZ GTPase" evidence="14">
    <location>
        <begin position="83"/>
        <end position="280"/>
    </location>
</feature>
<dbReference type="Gene3D" id="3.40.50.1440">
    <property type="entry name" value="Tubulin/FtsZ, GTPase domain"/>
    <property type="match status" value="2"/>
</dbReference>
<dbReference type="SMART" id="SM00865">
    <property type="entry name" value="Tubulin_C"/>
    <property type="match status" value="1"/>
</dbReference>
<dbReference type="GO" id="GO:0016787">
    <property type="term" value="F:hydrolase activity"/>
    <property type="evidence" value="ECO:0007669"/>
    <property type="project" value="UniProtKB-KW"/>
</dbReference>
<reference evidence="16 17" key="1">
    <citation type="submission" date="2019-07" db="EMBL/GenBank/DDBJ databases">
        <title>De Novo Assembly of kiwifruit Actinidia rufa.</title>
        <authorList>
            <person name="Sugita-Konishi S."/>
            <person name="Sato K."/>
            <person name="Mori E."/>
            <person name="Abe Y."/>
            <person name="Kisaki G."/>
            <person name="Hamano K."/>
            <person name="Suezawa K."/>
            <person name="Otani M."/>
            <person name="Fukuda T."/>
            <person name="Manabe T."/>
            <person name="Gomi K."/>
            <person name="Tabuchi M."/>
            <person name="Akimitsu K."/>
            <person name="Kataoka I."/>
        </authorList>
    </citation>
    <scope>NUCLEOTIDE SEQUENCE [LARGE SCALE GENOMIC DNA]</scope>
    <source>
        <strain evidence="17">cv. Fuchu</strain>
    </source>
</reference>
<protein>
    <recommendedName>
        <fullName evidence="13">Tubulin alpha chain</fullName>
    </recommendedName>
</protein>
<dbReference type="Proteomes" id="UP000585474">
    <property type="component" value="Unassembled WGS sequence"/>
</dbReference>
<dbReference type="InterPro" id="IPR037103">
    <property type="entry name" value="Tubulin/FtsZ-like_C"/>
</dbReference>
<dbReference type="GO" id="GO:0005874">
    <property type="term" value="C:microtubule"/>
    <property type="evidence" value="ECO:0007669"/>
    <property type="project" value="UniProtKB-KW"/>
</dbReference>
<evidence type="ECO:0000313" key="17">
    <source>
        <dbReference type="Proteomes" id="UP000585474"/>
    </source>
</evidence>
<dbReference type="PANTHER" id="PTHR11588">
    <property type="entry name" value="TUBULIN"/>
    <property type="match status" value="1"/>
</dbReference>
<evidence type="ECO:0000259" key="15">
    <source>
        <dbReference type="SMART" id="SM00865"/>
    </source>
</evidence>
<dbReference type="Pfam" id="PF03953">
    <property type="entry name" value="Tubulin_C"/>
    <property type="match status" value="1"/>
</dbReference>
<keyword evidence="17" id="KW-1185">Reference proteome</keyword>
<evidence type="ECO:0000259" key="14">
    <source>
        <dbReference type="SMART" id="SM00864"/>
    </source>
</evidence>
<evidence type="ECO:0000313" key="16">
    <source>
        <dbReference type="EMBL" id="GFY90066.1"/>
    </source>
</evidence>
<keyword evidence="5 13" id="KW-0493">Microtubule</keyword>
<feature type="domain" description="Tubulin/FtsZ 2-layer sandwich" evidence="15">
    <location>
        <begin position="282"/>
        <end position="427"/>
    </location>
</feature>
<dbReference type="FunFam" id="3.30.1330.20:FF:000001">
    <property type="entry name" value="Tubulin alpha chain"/>
    <property type="match status" value="1"/>
</dbReference>
<evidence type="ECO:0000256" key="12">
    <source>
        <dbReference type="ARBA" id="ARBA00049117"/>
    </source>
</evidence>
<dbReference type="GO" id="GO:0005200">
    <property type="term" value="F:structural constituent of cytoskeleton"/>
    <property type="evidence" value="ECO:0007669"/>
    <property type="project" value="InterPro"/>
</dbReference>
<evidence type="ECO:0000256" key="11">
    <source>
        <dbReference type="ARBA" id="ARBA00034296"/>
    </source>
</evidence>
<comment type="similarity">
    <text evidence="3 13">Belongs to the tubulin family.</text>
</comment>
<evidence type="ECO:0000256" key="4">
    <source>
        <dbReference type="ARBA" id="ARBA00022490"/>
    </source>
</evidence>
<dbReference type="PRINTS" id="PR01161">
    <property type="entry name" value="TUBULIN"/>
</dbReference>
<dbReference type="InterPro" id="IPR008280">
    <property type="entry name" value="Tub_FtsZ_C"/>
</dbReference>
<dbReference type="InterPro" id="IPR000217">
    <property type="entry name" value="Tubulin"/>
</dbReference>